<name>A5N5S9_CLOK5</name>
<keyword evidence="1" id="KW-0812">Transmembrane</keyword>
<evidence type="ECO:0000313" key="3">
    <source>
        <dbReference type="Proteomes" id="UP000002411"/>
    </source>
</evidence>
<dbReference type="EMBL" id="CP000673">
    <property type="protein sequence ID" value="EDK32660.1"/>
    <property type="molecule type" value="Genomic_DNA"/>
</dbReference>
<keyword evidence="3" id="KW-1185">Reference proteome</keyword>
<dbReference type="KEGG" id="ckl:CKL_0606"/>
<sequence>MRNKERNYSRKVSLANLTLALHIICVRLSLRYTWWRATRYTAVHNVQYRSVFLYCTYFLS</sequence>
<evidence type="ECO:0000313" key="2">
    <source>
        <dbReference type="EMBL" id="EDK32660.1"/>
    </source>
</evidence>
<feature type="transmembrane region" description="Helical" evidence="1">
    <location>
        <begin position="12"/>
        <end position="30"/>
    </location>
</feature>
<gene>
    <name evidence="2" type="ordered locus">CKL_0606</name>
</gene>
<dbReference type="STRING" id="431943.CKL_0606"/>
<protein>
    <submittedName>
        <fullName evidence="2">Uncharacterized protein</fullName>
    </submittedName>
</protein>
<organism evidence="2 3">
    <name type="scientific">Clostridium kluyveri (strain ATCC 8527 / DSM 555 / NBRC 12016 / NCIMB 10680 / K1)</name>
    <dbReference type="NCBI Taxonomy" id="431943"/>
    <lineage>
        <taxon>Bacteria</taxon>
        <taxon>Bacillati</taxon>
        <taxon>Bacillota</taxon>
        <taxon>Clostridia</taxon>
        <taxon>Eubacteriales</taxon>
        <taxon>Clostridiaceae</taxon>
        <taxon>Clostridium</taxon>
    </lineage>
</organism>
<reference evidence="2 3" key="1">
    <citation type="journal article" date="2008" name="Proc. Natl. Acad. Sci. U.S.A.">
        <title>The genome of Clostridium kluyveri, a strict anaerobe with unique metabolic features.</title>
        <authorList>
            <person name="Seedorf H."/>
            <person name="Fricke W.F."/>
            <person name="Veith B."/>
            <person name="Brueggemann H."/>
            <person name="Liesegang H."/>
            <person name="Strittmatter A."/>
            <person name="Miethke M."/>
            <person name="Buckel W."/>
            <person name="Hinderberger J."/>
            <person name="Li F."/>
            <person name="Hagemeier C."/>
            <person name="Thauer R.K."/>
            <person name="Gottschalk G."/>
        </authorList>
    </citation>
    <scope>NUCLEOTIDE SEQUENCE [LARGE SCALE GENOMIC DNA]</scope>
    <source>
        <strain evidence="3">ATCC 8527 / DSM 555 / NCIMB 10680</strain>
    </source>
</reference>
<dbReference type="AlphaFoldDB" id="A5N5S9"/>
<keyword evidence="1" id="KW-0472">Membrane</keyword>
<accession>A5N5S9</accession>
<dbReference type="Proteomes" id="UP000002411">
    <property type="component" value="Chromosome"/>
</dbReference>
<proteinExistence type="predicted"/>
<dbReference type="HOGENOM" id="CLU_2933132_0_0_9"/>
<evidence type="ECO:0000256" key="1">
    <source>
        <dbReference type="SAM" id="Phobius"/>
    </source>
</evidence>
<keyword evidence="1" id="KW-1133">Transmembrane helix</keyword>